<sequence>MTLVLSLTLLFRCSEEVDNPARDQEVDDVSTLSEDDKSVNDPPVSQAAASVYIPVELRSNDFNNANSTWSWSRSRQSEHFVVFWGKGYGTNDPNSSAVPSAYRVNINDLLTKAESFFQLNITQLGFANLASSKLNTYKMMIFLYYQTEWMATGAGYDDTIGALWISPNTCQPVGHTLGHEIGHSFQYQVFADQGVGGFRYGFGGLGGNGFWEQTAQFQAFQSYPSAVFTAYDFTVYKQNYNRHLHHEWYRYASYFIHYYWEYKRGRNFIGRLWRESRQPEDPLQAYMRLTGINVSQLNAEIYDQAARFVTWDIPALRSLGANYHGAQTFNYTRLSDGSVQVAYNRCPGTTGYNVIRLTVPASGTNVTATFTGMVNAAGYNRVTNASRAGWRYGYVALLNNGQRVYSPMFSANTGTANFTVPSGTTKLWFVVTGAPNTYAPHPWDENESNDDQWPYKVRFTNTGVM</sequence>
<accession>A0A364XWF9</accession>
<dbReference type="EMBL" id="QMFY01000017">
    <property type="protein sequence ID" value="RAV98531.1"/>
    <property type="molecule type" value="Genomic_DNA"/>
</dbReference>
<dbReference type="InterPro" id="IPR045690">
    <property type="entry name" value="DUF6055"/>
</dbReference>
<keyword evidence="3" id="KW-1185">Reference proteome</keyword>
<evidence type="ECO:0000256" key="1">
    <source>
        <dbReference type="SAM" id="MobiDB-lite"/>
    </source>
</evidence>
<proteinExistence type="predicted"/>
<dbReference type="RefSeq" id="WP_112749424.1">
    <property type="nucleotide sequence ID" value="NZ_QMFY01000017.1"/>
</dbReference>
<protein>
    <submittedName>
        <fullName evidence="2">DUF4859 domain-containing protein</fullName>
    </submittedName>
</protein>
<comment type="caution">
    <text evidence="2">The sequence shown here is derived from an EMBL/GenBank/DDBJ whole genome shotgun (WGS) entry which is preliminary data.</text>
</comment>
<feature type="region of interest" description="Disordered" evidence="1">
    <location>
        <begin position="21"/>
        <end position="43"/>
    </location>
</feature>
<name>A0A364XWF9_9BACT</name>
<dbReference type="OrthoDB" id="9802005at2"/>
<gene>
    <name evidence="2" type="ORF">DQQ10_23730</name>
</gene>
<dbReference type="Pfam" id="PF19527">
    <property type="entry name" value="DUF6055"/>
    <property type="match status" value="1"/>
</dbReference>
<evidence type="ECO:0000313" key="2">
    <source>
        <dbReference type="EMBL" id="RAV98531.1"/>
    </source>
</evidence>
<organism evidence="2 3">
    <name type="scientific">Pseudochryseolinea flava</name>
    <dbReference type="NCBI Taxonomy" id="2059302"/>
    <lineage>
        <taxon>Bacteria</taxon>
        <taxon>Pseudomonadati</taxon>
        <taxon>Bacteroidota</taxon>
        <taxon>Cytophagia</taxon>
        <taxon>Cytophagales</taxon>
        <taxon>Fulvivirgaceae</taxon>
        <taxon>Pseudochryseolinea</taxon>
    </lineage>
</organism>
<dbReference type="AlphaFoldDB" id="A0A364XWF9"/>
<reference evidence="2 3" key="1">
    <citation type="submission" date="2018-06" db="EMBL/GenBank/DDBJ databases">
        <title>Chryseolinea flavus sp. nov., a member of the phylum Bacteroidetes isolated from soil.</title>
        <authorList>
            <person name="Li Y."/>
            <person name="Wang J."/>
        </authorList>
    </citation>
    <scope>NUCLEOTIDE SEQUENCE [LARGE SCALE GENOMIC DNA]</scope>
    <source>
        <strain evidence="2 3">SDU1-6</strain>
    </source>
</reference>
<evidence type="ECO:0000313" key="3">
    <source>
        <dbReference type="Proteomes" id="UP000251889"/>
    </source>
</evidence>
<dbReference type="Proteomes" id="UP000251889">
    <property type="component" value="Unassembled WGS sequence"/>
</dbReference>